<dbReference type="AlphaFoldDB" id="R7W360"/>
<proteinExistence type="predicted"/>
<name>R7W360_AEGTA</name>
<accession>R7W360</accession>
<reference evidence="1" key="1">
    <citation type="submission" date="2015-06" db="UniProtKB">
        <authorList>
            <consortium name="EnsemblPlants"/>
        </authorList>
    </citation>
    <scope>IDENTIFICATION</scope>
</reference>
<protein>
    <submittedName>
        <fullName evidence="1">Uncharacterized protein</fullName>
    </submittedName>
</protein>
<dbReference type="EnsemblPlants" id="EMT13633">
    <property type="protein sequence ID" value="EMT13633"/>
    <property type="gene ID" value="F775_22446"/>
</dbReference>
<dbReference type="ExpressionAtlas" id="R7W360">
    <property type="expression patterns" value="baseline"/>
</dbReference>
<organism evidence="1">
    <name type="scientific">Aegilops tauschii</name>
    <name type="common">Tausch's goatgrass</name>
    <name type="synonym">Aegilops squarrosa</name>
    <dbReference type="NCBI Taxonomy" id="37682"/>
    <lineage>
        <taxon>Eukaryota</taxon>
        <taxon>Viridiplantae</taxon>
        <taxon>Streptophyta</taxon>
        <taxon>Embryophyta</taxon>
        <taxon>Tracheophyta</taxon>
        <taxon>Spermatophyta</taxon>
        <taxon>Magnoliopsida</taxon>
        <taxon>Liliopsida</taxon>
        <taxon>Poales</taxon>
        <taxon>Poaceae</taxon>
        <taxon>BOP clade</taxon>
        <taxon>Pooideae</taxon>
        <taxon>Triticodae</taxon>
        <taxon>Triticeae</taxon>
        <taxon>Triticinae</taxon>
        <taxon>Aegilops</taxon>
    </lineage>
</organism>
<dbReference type="InterPro" id="IPR015421">
    <property type="entry name" value="PyrdxlP-dep_Trfase_major"/>
</dbReference>
<evidence type="ECO:0000313" key="1">
    <source>
        <dbReference type="EnsemblPlants" id="EMT13633"/>
    </source>
</evidence>
<dbReference type="Gene3D" id="3.40.640.10">
    <property type="entry name" value="Type I PLP-dependent aspartate aminotransferase-like (Major domain)"/>
    <property type="match status" value="1"/>
</dbReference>
<sequence>MAQWDTLVDGALASLAARRLLFNTRLIALAPPPAPSETRFTGPGPWDRATVEIQVDRTSIRQWLAASSSRVWNGAERLFVDLRVHYLSQIGGGVTGGTAEKREDERIAIFSDALNHASTIDGIRLVERQHQAVAFVYKHCDMSHLDFLLYAFSFPPPGSMP</sequence>